<evidence type="ECO:0000313" key="1">
    <source>
        <dbReference type="EMBL" id="EDM07142.1"/>
    </source>
</evidence>
<name>A6IV39_RAT</name>
<dbReference type="AlphaFoldDB" id="A6IV39"/>
<protein>
    <submittedName>
        <fullName evidence="1">Cytochrome c oxidase subunit VIIb, isoform CRA_a</fullName>
    </submittedName>
</protein>
<dbReference type="EMBL" id="CH473969">
    <property type="protein sequence ID" value="EDM07142.1"/>
    <property type="molecule type" value="Genomic_DNA"/>
</dbReference>
<dbReference type="RGD" id="727789">
    <property type="gene designation" value="Cox7b"/>
</dbReference>
<proteinExistence type="predicted"/>
<accession>A6IV39</accession>
<gene>
    <name evidence="1 3" type="primary">Cox7b</name>
    <name evidence="1" type="ORF">rCG_38132</name>
</gene>
<dbReference type="Proteomes" id="UP000234681">
    <property type="component" value="Chromosome X"/>
</dbReference>
<evidence type="ECO:0000313" key="3">
    <source>
        <dbReference type="RGD" id="727789"/>
    </source>
</evidence>
<organism evidence="1 2">
    <name type="scientific">Rattus norvegicus</name>
    <name type="common">Rat</name>
    <dbReference type="NCBI Taxonomy" id="10116"/>
    <lineage>
        <taxon>Eukaryota</taxon>
        <taxon>Metazoa</taxon>
        <taxon>Chordata</taxon>
        <taxon>Craniata</taxon>
        <taxon>Vertebrata</taxon>
        <taxon>Euteleostomi</taxon>
        <taxon>Mammalia</taxon>
        <taxon>Eutheria</taxon>
        <taxon>Euarchontoglires</taxon>
        <taxon>Glires</taxon>
        <taxon>Rodentia</taxon>
        <taxon>Myomorpha</taxon>
        <taxon>Muroidea</taxon>
        <taxon>Muridae</taxon>
        <taxon>Murinae</taxon>
        <taxon>Rattus</taxon>
    </lineage>
</organism>
<reference evidence="1 2" key="1">
    <citation type="submission" date="2005-09" db="EMBL/GenBank/DDBJ databases">
        <authorList>
            <person name="Mural R.J."/>
            <person name="Li P.W."/>
            <person name="Adams M.D."/>
            <person name="Amanatides P.G."/>
            <person name="Baden-Tillson H."/>
            <person name="Barnstead M."/>
            <person name="Chin S.H."/>
            <person name="Dew I."/>
            <person name="Evans C.A."/>
            <person name="Ferriera S."/>
            <person name="Flanigan M."/>
            <person name="Fosler C."/>
            <person name="Glodek A."/>
            <person name="Gu Z."/>
            <person name="Holt R.A."/>
            <person name="Jennings D."/>
            <person name="Kraft C.L."/>
            <person name="Lu F."/>
            <person name="Nguyen T."/>
            <person name="Nusskern D.R."/>
            <person name="Pfannkoch C.M."/>
            <person name="Sitter C."/>
            <person name="Sutton G.G."/>
            <person name="Venter J.C."/>
            <person name="Wang Z."/>
            <person name="Woodage T."/>
            <person name="Zheng X.H."/>
            <person name="Zhong F."/>
        </authorList>
    </citation>
    <scope>NUCLEOTIDE SEQUENCE [LARGE SCALE GENOMIC DNA]</scope>
    <source>
        <strain>BN</strain>
        <strain evidence="2">Sprague-Dawley</strain>
    </source>
</reference>
<evidence type="ECO:0000313" key="2">
    <source>
        <dbReference type="Proteomes" id="UP000234681"/>
    </source>
</evidence>
<sequence length="46" mass="5434">MDIYSHTNWNRMEPVPCWQSHPKGMERSVVMPADTIIKELFQKTNS</sequence>